<organism evidence="1 2">
    <name type="scientific">Racocetra persica</name>
    <dbReference type="NCBI Taxonomy" id="160502"/>
    <lineage>
        <taxon>Eukaryota</taxon>
        <taxon>Fungi</taxon>
        <taxon>Fungi incertae sedis</taxon>
        <taxon>Mucoromycota</taxon>
        <taxon>Glomeromycotina</taxon>
        <taxon>Glomeromycetes</taxon>
        <taxon>Diversisporales</taxon>
        <taxon>Gigasporaceae</taxon>
        <taxon>Racocetra</taxon>
    </lineage>
</organism>
<gene>
    <name evidence="1" type="ORF">RPERSI_LOCUS7455</name>
</gene>
<keyword evidence="2" id="KW-1185">Reference proteome</keyword>
<sequence>ASFLATILAVPLSMVPTFEYRMPFVVATFTCFLSWVMNIIYVCLLRHAKNRNRTKEGAAFYQVVENKTVHWNAIFTLSDIFWWSLVVGVLFGSCVIPFLHLSSNIIKHRYDTTDLLASWDASIIMLMPVAVYPFLGLFLDKYGHRLSILIFGSLAFLFTFLLLLAPPSIVHPLSPILLFAVAYSIVPLTMVTLIPLLTKHVSTGLGLHKSVDNLGATLFQTITGLLLDAQATKKTYILDENGVELGHEDDDLIALKMFTVLSLLAVLSCCIFWWADKKYRAGSLDSINTGFTHDIHDNMDYGQLRENEEVNSEGRILSMSMIDETTLSKTAIANKKKRTTMYMWIMGLMLFICWVVFGVVAYEKAGVHATANAKLDSAVGGE</sequence>
<reference evidence="1" key="1">
    <citation type="submission" date="2021-06" db="EMBL/GenBank/DDBJ databases">
        <authorList>
            <person name="Kallberg Y."/>
            <person name="Tangrot J."/>
            <person name="Rosling A."/>
        </authorList>
    </citation>
    <scope>NUCLEOTIDE SEQUENCE</scope>
    <source>
        <strain evidence="1">MA461A</strain>
    </source>
</reference>
<evidence type="ECO:0000313" key="2">
    <source>
        <dbReference type="Proteomes" id="UP000789920"/>
    </source>
</evidence>
<dbReference type="Proteomes" id="UP000789920">
    <property type="component" value="Unassembled WGS sequence"/>
</dbReference>
<proteinExistence type="predicted"/>
<evidence type="ECO:0000313" key="1">
    <source>
        <dbReference type="EMBL" id="CAG8640364.1"/>
    </source>
</evidence>
<accession>A0ACA9N950</accession>
<protein>
    <submittedName>
        <fullName evidence="1">34142_t:CDS:1</fullName>
    </submittedName>
</protein>
<dbReference type="EMBL" id="CAJVQC010012630">
    <property type="protein sequence ID" value="CAG8640364.1"/>
    <property type="molecule type" value="Genomic_DNA"/>
</dbReference>
<name>A0ACA9N950_9GLOM</name>
<feature type="non-terminal residue" evidence="1">
    <location>
        <position position="1"/>
    </location>
</feature>
<comment type="caution">
    <text evidence="1">The sequence shown here is derived from an EMBL/GenBank/DDBJ whole genome shotgun (WGS) entry which is preliminary data.</text>
</comment>